<reference evidence="8 9" key="1">
    <citation type="submission" date="2019-08" db="EMBL/GenBank/DDBJ databases">
        <authorList>
            <person name="Alioto T."/>
            <person name="Alioto T."/>
            <person name="Gomez Garrido J."/>
        </authorList>
    </citation>
    <scope>NUCLEOTIDE SEQUENCE [LARGE SCALE GENOMIC DNA]</scope>
</reference>
<dbReference type="Pfam" id="PF08311">
    <property type="entry name" value="Mad3_BUB1_I"/>
    <property type="match status" value="1"/>
</dbReference>
<evidence type="ECO:0000259" key="7">
    <source>
        <dbReference type="PROSITE" id="PS51489"/>
    </source>
</evidence>
<feature type="domain" description="BUB1 N-terminal" evidence="7">
    <location>
        <begin position="52"/>
        <end position="210"/>
    </location>
</feature>
<keyword evidence="3" id="KW-0995">Kinetochore</keyword>
<dbReference type="Pfam" id="PF00069">
    <property type="entry name" value="Pkinase"/>
    <property type="match status" value="1"/>
</dbReference>
<dbReference type="Gene3D" id="1.10.510.10">
    <property type="entry name" value="Transferase(Phosphotransferase) domain 1"/>
    <property type="match status" value="1"/>
</dbReference>
<name>A0A5E4NSH2_9HEMI</name>
<dbReference type="Gene3D" id="1.25.40.430">
    <property type="match status" value="1"/>
</dbReference>
<protein>
    <submittedName>
        <fullName evidence="8">Protein kinase domain,Mad3/Bub1 homology region 1,Serine/threonine-protein kinase, active</fullName>
    </submittedName>
</protein>
<dbReference type="PROSITE" id="PS51489">
    <property type="entry name" value="BUB1_N"/>
    <property type="match status" value="1"/>
</dbReference>
<dbReference type="GO" id="GO:0007094">
    <property type="term" value="P:mitotic spindle assembly checkpoint signaling"/>
    <property type="evidence" value="ECO:0007669"/>
    <property type="project" value="InterPro"/>
</dbReference>
<dbReference type="PANTHER" id="PTHR14030">
    <property type="entry name" value="MITOTIC CHECKPOINT SERINE/THREONINE-PROTEIN KINASE BUB1"/>
    <property type="match status" value="1"/>
</dbReference>
<feature type="domain" description="Protein kinase" evidence="6">
    <location>
        <begin position="868"/>
        <end position="1153"/>
    </location>
</feature>
<dbReference type="InterPro" id="IPR000719">
    <property type="entry name" value="Prot_kinase_dom"/>
</dbReference>
<dbReference type="PROSITE" id="PS50011">
    <property type="entry name" value="PROTEIN_KINASE_DOM"/>
    <property type="match status" value="1"/>
</dbReference>
<evidence type="ECO:0000256" key="5">
    <source>
        <dbReference type="SAM" id="MobiDB-lite"/>
    </source>
</evidence>
<evidence type="ECO:0000256" key="3">
    <source>
        <dbReference type="ARBA" id="ARBA00022838"/>
    </source>
</evidence>
<accession>A0A5E4NSH2</accession>
<dbReference type="GO" id="GO:0004672">
    <property type="term" value="F:protein kinase activity"/>
    <property type="evidence" value="ECO:0007669"/>
    <property type="project" value="InterPro"/>
</dbReference>
<keyword evidence="8" id="KW-0808">Transferase</keyword>
<comment type="subcellular location">
    <subcellularLocation>
        <location evidence="1">Chromosome</location>
        <location evidence="1">Centromere</location>
        <location evidence="1">Kinetochore</location>
    </subcellularLocation>
</comment>
<sequence>MNAADTSDALDLTKENIKPLKQGRKPIQLETALQAQSNSEIQQKLNKSKDLFENAIRLYEGDDPLAPRLEYIKWLEQIYLKTGPQSNLMPLIEETVHKFKNDPKYKQDPRFVEILVNFIENQSNAVELFQTVYNQGLGTMCSLFYRAWADLLDRYNDFKRVDQIYLLGIKSKAQPLDELEQAHMQFQLSVARRLLNNDLTNEDKNPDLEKRQAFSVLKKIETHSGVRQGLGGAVGKKPQMNNNNDKAPSSVKVFEDNDENGLFGMEDNKFDLVASKSLNKENTIKPGPWTKPKKSHKVPKPVSTVNFEVHQDNNVECISKQSGITMPNALRNIKGCTTLSCPVAIFEEPDPSKRPMYCKDKVYAAGRDIQIEEIRYEIFLKHEAEKNLSKRKHPMKFPTKENVVKPSKKVVLQEGFKVPSRADLDPLSQSVTVNTRVAIDLVQQMWNSPCSDKDDKDLKLIPNNIKPIPFNEFEKENKEIQCSSDFMVYEDNKIPVKNITKVPKLIDHVKFSEECENKIDNTPIEENNKMPSSDFMVYEDNTSPIKNTNAELHSLVDHIKVSEVYVDENDKSPSEKDNEQMASSSDFLVYQDNKNPIQNAVAELPSLVDNIKVSEVYIDEEDNPSSEKVKKQMPSSSDFIVYEDNKTPIQNAVAELPSQIDHIKVSEVYVDGNDKMPFKIPKKCYGDENNSVKQTKEVVNDIHVYSNENKSPMQKVQNVNVNYDDITCSTKAFAFLLSSSTPLINGGSKSRNYTENKLQSLKLIEKEDDKELDELPLGKHLSMILEASKERNSNSSSGITSTNSITKLEQQSCINFGDYDNPFDEDFKTQLLKKVVQFPNEYHMSGYKVHESEVPSMRSEFKLDHNKMTFICELGKGSYARVIKARSDEKNSVEKAFKIQKPACVWEWYILKEIQHRLKDSEKISYFVNMDNIHVFKNGSIISMDYANYSTLLSVILAYKKKWNQSIPVTISSLFVSQVLSAVKYLHQCQIIHGDIKPDNVIVKSLPNTSFDTCIQLIDFGRSIDLSLYPPETTFTYTVKTADFICHEMREKLPWTYQTDYYGVAGIIYMCLMSDYMKTQKIRKVWVPLKPFPRYIDKSFWDPIISVLLNIKSCESLPNLDEIIDKLKKYISSQQKVVLNHNFISLKNALKNN</sequence>
<dbReference type="InterPro" id="IPR011009">
    <property type="entry name" value="Kinase-like_dom_sf"/>
</dbReference>
<dbReference type="InterPro" id="IPR008271">
    <property type="entry name" value="Ser/Thr_kinase_AS"/>
</dbReference>
<dbReference type="InterPro" id="IPR015661">
    <property type="entry name" value="Bub1/Mad3"/>
</dbReference>
<keyword evidence="4" id="KW-0137">Centromere</keyword>
<dbReference type="SMART" id="SM00777">
    <property type="entry name" value="Mad3_BUB1_I"/>
    <property type="match status" value="1"/>
</dbReference>
<evidence type="ECO:0000256" key="4">
    <source>
        <dbReference type="ARBA" id="ARBA00023328"/>
    </source>
</evidence>
<feature type="region of interest" description="Disordered" evidence="5">
    <location>
        <begin position="228"/>
        <end position="250"/>
    </location>
</feature>
<keyword evidence="9" id="KW-1185">Reference proteome</keyword>
<dbReference type="GO" id="GO:0005524">
    <property type="term" value="F:ATP binding"/>
    <property type="evidence" value="ECO:0007669"/>
    <property type="project" value="InterPro"/>
</dbReference>
<evidence type="ECO:0000256" key="1">
    <source>
        <dbReference type="ARBA" id="ARBA00004629"/>
    </source>
</evidence>
<evidence type="ECO:0000313" key="8">
    <source>
        <dbReference type="EMBL" id="VVC45745.1"/>
    </source>
</evidence>
<dbReference type="SMART" id="SM00220">
    <property type="entry name" value="S_TKc"/>
    <property type="match status" value="1"/>
</dbReference>
<dbReference type="InterPro" id="IPR013212">
    <property type="entry name" value="Mad3/Bub1_I"/>
</dbReference>
<organism evidence="8 9">
    <name type="scientific">Cinara cedri</name>
    <dbReference type="NCBI Taxonomy" id="506608"/>
    <lineage>
        <taxon>Eukaryota</taxon>
        <taxon>Metazoa</taxon>
        <taxon>Ecdysozoa</taxon>
        <taxon>Arthropoda</taxon>
        <taxon>Hexapoda</taxon>
        <taxon>Insecta</taxon>
        <taxon>Pterygota</taxon>
        <taxon>Neoptera</taxon>
        <taxon>Paraneoptera</taxon>
        <taxon>Hemiptera</taxon>
        <taxon>Sternorrhyncha</taxon>
        <taxon>Aphidomorpha</taxon>
        <taxon>Aphidoidea</taxon>
        <taxon>Aphididae</taxon>
        <taxon>Lachninae</taxon>
        <taxon>Cinara</taxon>
    </lineage>
</organism>
<dbReference type="FunFam" id="1.25.40.430:FF:000003">
    <property type="entry name" value="Checkpoint serine/threonine-protein kinase BUB1"/>
    <property type="match status" value="1"/>
</dbReference>
<gene>
    <name evidence="8" type="ORF">CINCED_3A004555</name>
</gene>
<dbReference type="PROSITE" id="PS00108">
    <property type="entry name" value="PROTEIN_KINASE_ST"/>
    <property type="match status" value="1"/>
</dbReference>
<proteinExistence type="predicted"/>
<dbReference type="Proteomes" id="UP000325440">
    <property type="component" value="Unassembled WGS sequence"/>
</dbReference>
<dbReference type="OrthoDB" id="248495at2759"/>
<dbReference type="EMBL" id="CABPRJ010002411">
    <property type="protein sequence ID" value="VVC45745.1"/>
    <property type="molecule type" value="Genomic_DNA"/>
</dbReference>
<keyword evidence="2" id="KW-0158">Chromosome</keyword>
<dbReference type="SUPFAM" id="SSF56112">
    <property type="entry name" value="Protein kinase-like (PK-like)"/>
    <property type="match status" value="1"/>
</dbReference>
<dbReference type="GO" id="GO:0000776">
    <property type="term" value="C:kinetochore"/>
    <property type="evidence" value="ECO:0007669"/>
    <property type="project" value="UniProtKB-KW"/>
</dbReference>
<evidence type="ECO:0000259" key="6">
    <source>
        <dbReference type="PROSITE" id="PS50011"/>
    </source>
</evidence>
<keyword evidence="8" id="KW-0418">Kinase</keyword>
<evidence type="ECO:0000313" key="9">
    <source>
        <dbReference type="Proteomes" id="UP000325440"/>
    </source>
</evidence>
<evidence type="ECO:0000256" key="2">
    <source>
        <dbReference type="ARBA" id="ARBA00022454"/>
    </source>
</evidence>
<dbReference type="AlphaFoldDB" id="A0A5E4NSH2"/>